<organism evidence="1 2">
    <name type="scientific">Lentinus brumalis</name>
    <dbReference type="NCBI Taxonomy" id="2498619"/>
    <lineage>
        <taxon>Eukaryota</taxon>
        <taxon>Fungi</taxon>
        <taxon>Dikarya</taxon>
        <taxon>Basidiomycota</taxon>
        <taxon>Agaricomycotina</taxon>
        <taxon>Agaricomycetes</taxon>
        <taxon>Polyporales</taxon>
        <taxon>Polyporaceae</taxon>
        <taxon>Lentinus</taxon>
    </lineage>
</organism>
<dbReference type="EMBL" id="KZ857426">
    <property type="protein sequence ID" value="RDX46498.1"/>
    <property type="molecule type" value="Genomic_DNA"/>
</dbReference>
<evidence type="ECO:0000313" key="2">
    <source>
        <dbReference type="Proteomes" id="UP000256964"/>
    </source>
</evidence>
<dbReference type="Proteomes" id="UP000256964">
    <property type="component" value="Unassembled WGS sequence"/>
</dbReference>
<proteinExistence type="predicted"/>
<dbReference type="AlphaFoldDB" id="A0A371D1R8"/>
<dbReference type="Gene3D" id="3.40.50.1820">
    <property type="entry name" value="alpha/beta hydrolase"/>
    <property type="match status" value="1"/>
</dbReference>
<evidence type="ECO:0000313" key="1">
    <source>
        <dbReference type="EMBL" id="RDX46498.1"/>
    </source>
</evidence>
<accession>A0A371D1R8</accession>
<dbReference type="InterPro" id="IPR029058">
    <property type="entry name" value="AB_hydrolase_fold"/>
</dbReference>
<keyword evidence="2" id="KW-1185">Reference proteome</keyword>
<evidence type="ECO:0008006" key="3">
    <source>
        <dbReference type="Google" id="ProtNLM"/>
    </source>
</evidence>
<protein>
    <recommendedName>
        <fullName evidence="3">AB hydrolase-1 domain-containing protein</fullName>
    </recommendedName>
</protein>
<gene>
    <name evidence="1" type="ORF">OH76DRAFT_1485400</name>
</gene>
<name>A0A371D1R8_9APHY</name>
<reference evidence="1 2" key="1">
    <citation type="journal article" date="2018" name="Biotechnol. Biofuels">
        <title>Integrative visual omics of the white-rot fungus Polyporus brumalis exposes the biotechnological potential of its oxidative enzymes for delignifying raw plant biomass.</title>
        <authorList>
            <person name="Miyauchi S."/>
            <person name="Rancon A."/>
            <person name="Drula E."/>
            <person name="Hage H."/>
            <person name="Chaduli D."/>
            <person name="Favel A."/>
            <person name="Grisel S."/>
            <person name="Henrissat B."/>
            <person name="Herpoel-Gimbert I."/>
            <person name="Ruiz-Duenas F.J."/>
            <person name="Chevret D."/>
            <person name="Hainaut M."/>
            <person name="Lin J."/>
            <person name="Wang M."/>
            <person name="Pangilinan J."/>
            <person name="Lipzen A."/>
            <person name="Lesage-Meessen L."/>
            <person name="Navarro D."/>
            <person name="Riley R."/>
            <person name="Grigoriev I.V."/>
            <person name="Zhou S."/>
            <person name="Raouche S."/>
            <person name="Rosso M.N."/>
        </authorList>
    </citation>
    <scope>NUCLEOTIDE SEQUENCE [LARGE SCALE GENOMIC DNA]</scope>
    <source>
        <strain evidence="1 2">BRFM 1820</strain>
    </source>
</reference>
<dbReference type="OrthoDB" id="94039at2759"/>
<sequence>MNREDTVFRLPDSGLFITANYYTQTRTEQSERAGGEVTLVLARRCAAEKEQWEDIIAKLFRAGAASDQLWRLRDAWSLDPQSYGKTPVLDANASLDRKPLSTPEYAKVLRYFVTSKLVQGRSIVVIGMSESTAAWTMACAGATIPAIRAMILIEPQMASHSVSQDDEPITKDIVNLVGVLTRADDSEPPSLSTLQKMLQKRHPWKIWDERIFEAHLRHGFIESRNVVTELVEIPATCPPATQETGWYIVDGNVLAGPGTLASDVCARYPVHIILKHDPEEGANESLKSNCAARNGKPVVSVSIISRSGHLSVRENQEAVSDAIYRVVSSLGMNVKTAKPTARL</sequence>